<keyword evidence="2" id="KW-1133">Transmembrane helix</keyword>
<keyword evidence="2" id="KW-0472">Membrane</keyword>
<feature type="compositionally biased region" description="Low complexity" evidence="1">
    <location>
        <begin position="11"/>
        <end position="24"/>
    </location>
</feature>
<evidence type="ECO:0000313" key="3">
    <source>
        <dbReference type="EMBL" id="MEJ8644609.1"/>
    </source>
</evidence>
<sequence length="107" mass="10851">MSRPADPPTNPSANPSTNLSTNPPGGRRGLHHGFAVGIPRARHRHGPMSVCLAVLTGLVLLFLGSGLAGARGTAPLGGASRTPGRSGGGPDPPSPRELLTRLAVLRI</sequence>
<name>A0ABU8U9Q1_9ACTN</name>
<feature type="region of interest" description="Disordered" evidence="1">
    <location>
        <begin position="1"/>
        <end position="34"/>
    </location>
</feature>
<comment type="caution">
    <text evidence="3">The sequence shown here is derived from an EMBL/GenBank/DDBJ whole genome shotgun (WGS) entry which is preliminary data.</text>
</comment>
<feature type="compositionally biased region" description="Pro residues" evidence="1">
    <location>
        <begin position="1"/>
        <end position="10"/>
    </location>
</feature>
<keyword evidence="4" id="KW-1185">Reference proteome</keyword>
<gene>
    <name evidence="3" type="ORF">WKI68_31535</name>
</gene>
<feature type="compositionally biased region" description="Low complexity" evidence="1">
    <location>
        <begin position="71"/>
        <end position="84"/>
    </location>
</feature>
<accession>A0ABU8U9Q1</accession>
<evidence type="ECO:0000256" key="1">
    <source>
        <dbReference type="SAM" id="MobiDB-lite"/>
    </source>
</evidence>
<protein>
    <submittedName>
        <fullName evidence="3">Uncharacterized protein</fullName>
    </submittedName>
</protein>
<feature type="region of interest" description="Disordered" evidence="1">
    <location>
        <begin position="71"/>
        <end position="99"/>
    </location>
</feature>
<keyword evidence="2" id="KW-0812">Transmembrane</keyword>
<dbReference type="Proteomes" id="UP001382904">
    <property type="component" value="Unassembled WGS sequence"/>
</dbReference>
<reference evidence="3 4" key="1">
    <citation type="submission" date="2024-03" db="EMBL/GenBank/DDBJ databases">
        <title>Novel Streptomyces species of biotechnological and ecological value are a feature of Machair soil.</title>
        <authorList>
            <person name="Prole J.R."/>
            <person name="Goodfellow M."/>
            <person name="Allenby N."/>
            <person name="Ward A.C."/>
        </authorList>
    </citation>
    <scope>NUCLEOTIDE SEQUENCE [LARGE SCALE GENOMIC DNA]</scope>
    <source>
        <strain evidence="3 4">MS1.HAVA.3</strain>
    </source>
</reference>
<feature type="transmembrane region" description="Helical" evidence="2">
    <location>
        <begin position="50"/>
        <end position="70"/>
    </location>
</feature>
<evidence type="ECO:0000313" key="4">
    <source>
        <dbReference type="Proteomes" id="UP001382904"/>
    </source>
</evidence>
<dbReference type="EMBL" id="JBBKAM010000002">
    <property type="protein sequence ID" value="MEJ8644609.1"/>
    <property type="molecule type" value="Genomic_DNA"/>
</dbReference>
<proteinExistence type="predicted"/>
<organism evidence="3 4">
    <name type="scientific">Streptomyces caledonius</name>
    <dbReference type="NCBI Taxonomy" id="3134107"/>
    <lineage>
        <taxon>Bacteria</taxon>
        <taxon>Bacillati</taxon>
        <taxon>Actinomycetota</taxon>
        <taxon>Actinomycetes</taxon>
        <taxon>Kitasatosporales</taxon>
        <taxon>Streptomycetaceae</taxon>
        <taxon>Streptomyces</taxon>
    </lineage>
</organism>
<evidence type="ECO:0000256" key="2">
    <source>
        <dbReference type="SAM" id="Phobius"/>
    </source>
</evidence>